<evidence type="ECO:0000313" key="9">
    <source>
        <dbReference type="Proteomes" id="UP001186944"/>
    </source>
</evidence>
<comment type="subcellular location">
    <subcellularLocation>
        <location evidence="1">Membrane</location>
    </subcellularLocation>
</comment>
<dbReference type="SUPFAM" id="SSF56219">
    <property type="entry name" value="DNase I-like"/>
    <property type="match status" value="1"/>
</dbReference>
<organism evidence="8 9">
    <name type="scientific">Pinctada imbricata</name>
    <name type="common">Atlantic pearl-oyster</name>
    <name type="synonym">Pinctada martensii</name>
    <dbReference type="NCBI Taxonomy" id="66713"/>
    <lineage>
        <taxon>Eukaryota</taxon>
        <taxon>Metazoa</taxon>
        <taxon>Spiralia</taxon>
        <taxon>Lophotrochozoa</taxon>
        <taxon>Mollusca</taxon>
        <taxon>Bivalvia</taxon>
        <taxon>Autobranchia</taxon>
        <taxon>Pteriomorphia</taxon>
        <taxon>Pterioida</taxon>
        <taxon>Pterioidea</taxon>
        <taxon>Pteriidae</taxon>
        <taxon>Pinctada</taxon>
    </lineage>
</organism>
<dbReference type="InterPro" id="IPR043502">
    <property type="entry name" value="DNA/RNA_pol_sf"/>
</dbReference>
<dbReference type="Proteomes" id="UP001186944">
    <property type="component" value="Unassembled WGS sequence"/>
</dbReference>
<keyword evidence="3 6" id="KW-1133">Transmembrane helix</keyword>
<dbReference type="Gene3D" id="3.60.10.10">
    <property type="entry name" value="Endonuclease/exonuclease/phosphatase"/>
    <property type="match status" value="1"/>
</dbReference>
<feature type="transmembrane region" description="Helical" evidence="6">
    <location>
        <begin position="2046"/>
        <end position="2070"/>
    </location>
</feature>
<dbReference type="Pfam" id="PF04801">
    <property type="entry name" value="RPC5"/>
    <property type="match status" value="1"/>
</dbReference>
<dbReference type="PANTHER" id="PTHR12069">
    <property type="entry name" value="DNA-DIRECTED RNA POLYMERASES III 80 KDA POLYPEPTIDE RNA POLYMERASE III SUBUNIT 5"/>
    <property type="match status" value="1"/>
</dbReference>
<dbReference type="PANTHER" id="PTHR12069:SF0">
    <property type="entry name" value="DNA-DIRECTED RNA POLYMERASE III SUBUNIT RPC5"/>
    <property type="match status" value="1"/>
</dbReference>
<sequence length="2073" mass="238520">MNLVLNFELDCDRYVRQNNKRASDEVISIMEELSLQDAWRVHNPNKQIYTWSRKNPIRRSRLDYFLVSEALMTLIDKVDILPGYRTDHSIITLEIKLSEFIRGKGFWKFNDSLLSDKLYVEKVKNIIRHSKYDYAALVYNRVILDELDEKEIELTITDQQFLDITLTKIREMTLRYSSERKKRKLMHKNNLENEIKNIKSALDHNYDTILDNRLTELTLELENIRKEELKGMIVRSRCRWIEDGEKPSKYFCALEKRNYVNKNIVKLETNRRVITDQKEILNEIKTFYENLYASQDEMLTDVNLESLLNNEEIPKLSEDDKLNLEKPISIEEVGEAVKLLKNDKSPGPDGFSARFFKFFWPNLKFFLFRSVAEGLGRGELSTTQKMGIISILPKGDKPRQYLKNWRPISLLNITYKIISYCLTVRLKTVLPYLIHENQKGFLKGRYIGENTRILYDIMKTLEEKNEKGLLLLIDFEKAFDSVSWNFIDKVFNFFNFGPIFRGYLKSLNKDFKLCVIQHGISSSFFSVGRGCRQGDPISSNIFLLCVEILGILVRSNKNIKGIKIGEKEIKINQYADDTSLLLDGSEYSLRHSLNLLDQYAKFSGLKPNIEKTRCLWIGSKKDSNDRLCEEFPLIWSKDPFTFLGIIFSINLDEMEKLNFDKKLHEIKNLMSSWSRRQLTPFGKITVIKSVLVSKLTHLFIALPNPSEQIIQKLERDLFKFIWNGKPDKVGRQIIMQNYIDGGLKMINLPCFIKAMKISWIVRLINDESILTELFESSIQEQKGKIFKLGTEFLKHISKNVKNPFWKDVINAYYDLRTIINEQNNETNLVYGEIWFNKNIKVDKKSIFYNNWFERGVMYIYDLFGINGRLLSYDQFCAKFNFRPPITLYYGVKNSVLKTWPKLRDTQIDVHLSKSLAQHLYLLQYPVRPAHMTYDKINHLSARVKPQQKKLEMELSVNTRSANYARSKGEQIALNVDGRSEASGFYSSNMMDKQMIASAPASETTGRYAVGVMKEGELHLTPLHAVLQMRPCFNYLDKADAKMKVDFAAGGDQEGSQDEEEEEAKPVTMRFARQETEEAKARRMASYDYLQKKREEESWLPLRFHGMESGMSESQRLQLFASQRDEVSEFQVPPKEYLNMLMPPTDETQEEKPAMPSNVLSLISLRTMPLPDQVKALLKNAKVIRFSQLMALLPQGTDSVAVIRSLQQVAMLVQGCWVVKSEILYPKDQCSPNSGVSSEHLCRGRDYVMWRFTQSPHVTRKEIASIVKLPAEDVKFILEQVSRIKVHCGWEFLFTFDSDFTSRYPDIVQRQKMLWDAKYQSLCHQLKIPKEHEKKFKDKGTSDMNSTGEKPTRRRRNSSRSSGSSRRKRTLSGRSLSDYSDVEMENVENSVEEDDHVTKQCQPMEIAEGDHVTNGPIQNGAVCDNLEPSPEQLLEIQDFVQEKLHSRFVLTVSELKRLYNMRFSEIPPGHVSGEHILNDVYEKALDKAGAMKMNNQLPPGAREEQIYVLPAAGDKLDPAREVLLKVLADHTKTNKKNYVKAVEDQMGFTLTESEVKQLFKVGFVYVFNLIVGTGALTMPLAFQTAGWLLSLIVLVLLAAISNQVSSTMTMPLAFQTAGWLLSLIVLVLLAAISYLTVTFVTETMAIANAKLIDQRRTEQERKTKLQRGDSPEHLYQAADESQPLLPKEEIRGGVQDVFDIRERVELGQMASLFFNRVGVLVFYLCIVLYLYGDLAIYAVAVPKSLRDVICRYKLPANISCGNNSRKLENSDLCWEGNSLTRMDFYRIMVAVFSVTLGPFTFFNVQKTKYLQLFTTVTRWLAFICMVVLTIIRLAKGQGKGHPSVVDISGVPNLFGVCVYSFMCHHSLPSLVTPINNKKGIYKLIGIDFVLILAFYALISFTGIYAFETIEDLYTLNFLPEECGSTESITNIEFIQYFLALFPVFTLSTNFPIISITLRNNLKTMFFRKEKPFSWFTDRIVFPLGALCLPILVAFITDEVEFLVGITGSYAGAGIQYVIPAALVLLARREIKTLLPGVQNQYTSPFKHTVWVILVFAWASVAIIFVTVNHIITKK</sequence>
<dbReference type="InterPro" id="IPR000477">
    <property type="entry name" value="RT_dom"/>
</dbReference>
<gene>
    <name evidence="8" type="ORF">FSP39_024717</name>
</gene>
<comment type="caution">
    <text evidence="8">The sequence shown here is derived from an EMBL/GenBank/DDBJ whole genome shotgun (WGS) entry which is preliminary data.</text>
</comment>
<feature type="transmembrane region" description="Helical" evidence="6">
    <location>
        <begin position="1712"/>
        <end position="1731"/>
    </location>
</feature>
<feature type="domain" description="Reverse transcriptase" evidence="7">
    <location>
        <begin position="373"/>
        <end position="647"/>
    </location>
</feature>
<evidence type="ECO:0000256" key="1">
    <source>
        <dbReference type="ARBA" id="ARBA00004370"/>
    </source>
</evidence>
<dbReference type="GO" id="GO:0005666">
    <property type="term" value="C:RNA polymerase III complex"/>
    <property type="evidence" value="ECO:0007669"/>
    <property type="project" value="TreeGrafter"/>
</dbReference>
<dbReference type="PROSITE" id="PS50878">
    <property type="entry name" value="RT_POL"/>
    <property type="match status" value="1"/>
</dbReference>
<feature type="transmembrane region" description="Helical" evidence="6">
    <location>
        <begin position="1882"/>
        <end position="1905"/>
    </location>
</feature>
<dbReference type="Pfam" id="PF19725">
    <property type="entry name" value="RPC5_C"/>
    <property type="match status" value="1"/>
</dbReference>
<keyword evidence="9" id="KW-1185">Reference proteome</keyword>
<feature type="transmembrane region" description="Helical" evidence="6">
    <location>
        <begin position="1977"/>
        <end position="1994"/>
    </location>
</feature>
<feature type="region of interest" description="Disordered" evidence="5">
    <location>
        <begin position="1332"/>
        <end position="1378"/>
    </location>
</feature>
<feature type="transmembrane region" description="Helical" evidence="6">
    <location>
        <begin position="2000"/>
        <end position="2025"/>
    </location>
</feature>
<evidence type="ECO:0000313" key="8">
    <source>
        <dbReference type="EMBL" id="KAK3092048.1"/>
    </source>
</evidence>
<accession>A0AA88XUQ5</accession>
<protein>
    <recommendedName>
        <fullName evidence="7">Reverse transcriptase domain-containing protein</fullName>
    </recommendedName>
</protein>
<dbReference type="GO" id="GO:0042797">
    <property type="term" value="P:tRNA transcription by RNA polymerase III"/>
    <property type="evidence" value="ECO:0007669"/>
    <property type="project" value="TreeGrafter"/>
</dbReference>
<feature type="transmembrane region" description="Helical" evidence="6">
    <location>
        <begin position="1616"/>
        <end position="1639"/>
    </location>
</feature>
<feature type="transmembrane region" description="Helical" evidence="6">
    <location>
        <begin position="1932"/>
        <end position="1956"/>
    </location>
</feature>
<dbReference type="Pfam" id="PF00078">
    <property type="entry name" value="RVT_1"/>
    <property type="match status" value="1"/>
</dbReference>
<name>A0AA88XUQ5_PINIB</name>
<dbReference type="Pfam" id="PF01490">
    <property type="entry name" value="Aa_trans"/>
    <property type="match status" value="1"/>
</dbReference>
<dbReference type="InterPro" id="IPR045576">
    <property type="entry name" value="RPC5_C"/>
</dbReference>
<evidence type="ECO:0000256" key="3">
    <source>
        <dbReference type="ARBA" id="ARBA00022989"/>
    </source>
</evidence>
<keyword evidence="2 6" id="KW-0812">Transmembrane</keyword>
<dbReference type="CDD" id="cd01650">
    <property type="entry name" value="RT_nLTR_like"/>
    <property type="match status" value="1"/>
</dbReference>
<dbReference type="SUPFAM" id="SSF56672">
    <property type="entry name" value="DNA/RNA polymerases"/>
    <property type="match status" value="1"/>
</dbReference>
<feature type="transmembrane region" description="Helical" evidence="6">
    <location>
        <begin position="1783"/>
        <end position="1803"/>
    </location>
</feature>
<dbReference type="InterPro" id="IPR036691">
    <property type="entry name" value="Endo/exonu/phosph_ase_sf"/>
</dbReference>
<dbReference type="EMBL" id="VSWD01000010">
    <property type="protein sequence ID" value="KAK3092048.1"/>
    <property type="molecule type" value="Genomic_DNA"/>
</dbReference>
<keyword evidence="4 6" id="KW-0472">Membrane</keyword>
<proteinExistence type="predicted"/>
<feature type="transmembrane region" description="Helical" evidence="6">
    <location>
        <begin position="1584"/>
        <end position="1604"/>
    </location>
</feature>
<dbReference type="InterPro" id="IPR013057">
    <property type="entry name" value="AA_transpt_TM"/>
</dbReference>
<dbReference type="InterPro" id="IPR006886">
    <property type="entry name" value="RNA_pol_III_Rpc5"/>
</dbReference>
<evidence type="ECO:0000256" key="4">
    <source>
        <dbReference type="ARBA" id="ARBA00023136"/>
    </source>
</evidence>
<dbReference type="GO" id="GO:0016020">
    <property type="term" value="C:membrane"/>
    <property type="evidence" value="ECO:0007669"/>
    <property type="project" value="UniProtKB-SubCell"/>
</dbReference>
<feature type="transmembrane region" description="Helical" evidence="6">
    <location>
        <begin position="1815"/>
        <end position="1832"/>
    </location>
</feature>
<evidence type="ECO:0000256" key="2">
    <source>
        <dbReference type="ARBA" id="ARBA00022692"/>
    </source>
</evidence>
<evidence type="ECO:0000256" key="5">
    <source>
        <dbReference type="SAM" id="MobiDB-lite"/>
    </source>
</evidence>
<evidence type="ECO:0000256" key="6">
    <source>
        <dbReference type="SAM" id="Phobius"/>
    </source>
</evidence>
<feature type="transmembrane region" description="Helical" evidence="6">
    <location>
        <begin position="1852"/>
        <end position="1870"/>
    </location>
</feature>
<reference evidence="8" key="1">
    <citation type="submission" date="2019-08" db="EMBL/GenBank/DDBJ databases">
        <title>The improved chromosome-level genome for the pearl oyster Pinctada fucata martensii using PacBio sequencing and Hi-C.</title>
        <authorList>
            <person name="Zheng Z."/>
        </authorList>
    </citation>
    <scope>NUCLEOTIDE SEQUENCE</scope>
    <source>
        <strain evidence="8">ZZ-2019</strain>
        <tissue evidence="8">Adductor muscle</tissue>
    </source>
</reference>
<feature type="transmembrane region" description="Helical" evidence="6">
    <location>
        <begin position="1557"/>
        <end position="1577"/>
    </location>
</feature>
<evidence type="ECO:0000259" key="7">
    <source>
        <dbReference type="PROSITE" id="PS50878"/>
    </source>
</evidence>